<reference evidence="1 2" key="1">
    <citation type="journal article" date="2013" name="Mar. Genomics">
        <title>Expression of sulfatases in Rhodopirellula baltica and the diversity of sulfatases in the genus Rhodopirellula.</title>
        <authorList>
            <person name="Wegner C.E."/>
            <person name="Richter-Heitmann T."/>
            <person name="Klindworth A."/>
            <person name="Klockow C."/>
            <person name="Richter M."/>
            <person name="Achstetter T."/>
            <person name="Glockner F.O."/>
            <person name="Harder J."/>
        </authorList>
    </citation>
    <scope>NUCLEOTIDE SEQUENCE [LARGE SCALE GENOMIC DNA]</scope>
    <source>
        <strain evidence="1 2">SM1</strain>
    </source>
</reference>
<accession>M5RV25</accession>
<dbReference type="AlphaFoldDB" id="M5RV25"/>
<organism evidence="1 2">
    <name type="scientific">Rhodopirellula maiorica SM1</name>
    <dbReference type="NCBI Taxonomy" id="1265738"/>
    <lineage>
        <taxon>Bacteria</taxon>
        <taxon>Pseudomonadati</taxon>
        <taxon>Planctomycetota</taxon>
        <taxon>Planctomycetia</taxon>
        <taxon>Pirellulales</taxon>
        <taxon>Pirellulaceae</taxon>
        <taxon>Novipirellula</taxon>
    </lineage>
</organism>
<name>M5RV25_9BACT</name>
<comment type="caution">
    <text evidence="1">The sequence shown here is derived from an EMBL/GenBank/DDBJ whole genome shotgun (WGS) entry which is preliminary data.</text>
</comment>
<evidence type="ECO:0000313" key="2">
    <source>
        <dbReference type="Proteomes" id="UP000011991"/>
    </source>
</evidence>
<gene>
    <name evidence="1" type="ORF">RMSM_00033</name>
</gene>
<proteinExistence type="predicted"/>
<sequence>MKQETAFLGRFFSEFYDFSVFNDVLVLKCRWDGLSDLTGKV</sequence>
<dbReference type="Proteomes" id="UP000011991">
    <property type="component" value="Unassembled WGS sequence"/>
</dbReference>
<keyword evidence="2" id="KW-1185">Reference proteome</keyword>
<dbReference type="PATRIC" id="fig|1265738.3.peg.32"/>
<dbReference type="EMBL" id="ANOG01000003">
    <property type="protein sequence ID" value="EMI23056.1"/>
    <property type="molecule type" value="Genomic_DNA"/>
</dbReference>
<protein>
    <submittedName>
        <fullName evidence="1">Uncharacterized protein</fullName>
    </submittedName>
</protein>
<evidence type="ECO:0000313" key="1">
    <source>
        <dbReference type="EMBL" id="EMI23056.1"/>
    </source>
</evidence>